<keyword evidence="5 6" id="KW-0472">Membrane</keyword>
<dbReference type="PANTHER" id="PTHR30482:SF10">
    <property type="entry name" value="HIGH-AFFINITY BRANCHED-CHAIN AMINO ACID TRANSPORT PROTEIN BRAE"/>
    <property type="match status" value="1"/>
</dbReference>
<proteinExistence type="predicted"/>
<feature type="transmembrane region" description="Helical" evidence="6">
    <location>
        <begin position="49"/>
        <end position="68"/>
    </location>
</feature>
<evidence type="ECO:0000256" key="2">
    <source>
        <dbReference type="ARBA" id="ARBA00022475"/>
    </source>
</evidence>
<evidence type="ECO:0000256" key="1">
    <source>
        <dbReference type="ARBA" id="ARBA00004651"/>
    </source>
</evidence>
<dbReference type="CDD" id="cd06581">
    <property type="entry name" value="TM_PBP1_LivM_like"/>
    <property type="match status" value="1"/>
</dbReference>
<accession>A0A5J6N6G3</accession>
<keyword evidence="2" id="KW-1003">Cell membrane</keyword>
<reference evidence="7 8" key="1">
    <citation type="submission" date="2019-08" db="EMBL/GenBank/DDBJ databases">
        <title>Hyperibacter terrae gen. nov., sp. nov. and Hyperibacter viscosus sp. nov., two new members in the family Rhodospirillaceae isolated from the rhizosphere of Hypericum perforatum.</title>
        <authorList>
            <person name="Noviana Z."/>
        </authorList>
    </citation>
    <scope>NUCLEOTIDE SEQUENCE [LARGE SCALE GENOMIC DNA]</scope>
    <source>
        <strain evidence="7 8">R5959</strain>
    </source>
</reference>
<dbReference type="AlphaFoldDB" id="A0A5J6N6G3"/>
<protein>
    <submittedName>
        <fullName evidence="7">Amino acid ABC transporter</fullName>
    </submittedName>
</protein>
<organism evidence="7 8">
    <name type="scientific">Hypericibacter adhaerens</name>
    <dbReference type="NCBI Taxonomy" id="2602016"/>
    <lineage>
        <taxon>Bacteria</taxon>
        <taxon>Pseudomonadati</taxon>
        <taxon>Pseudomonadota</taxon>
        <taxon>Alphaproteobacteria</taxon>
        <taxon>Rhodospirillales</taxon>
        <taxon>Dongiaceae</taxon>
        <taxon>Hypericibacter</taxon>
    </lineage>
</organism>
<feature type="transmembrane region" description="Helical" evidence="6">
    <location>
        <begin position="260"/>
        <end position="289"/>
    </location>
</feature>
<feature type="transmembrane region" description="Helical" evidence="6">
    <location>
        <begin position="301"/>
        <end position="318"/>
    </location>
</feature>
<dbReference type="GO" id="GO:0005886">
    <property type="term" value="C:plasma membrane"/>
    <property type="evidence" value="ECO:0007669"/>
    <property type="project" value="UniProtKB-SubCell"/>
</dbReference>
<evidence type="ECO:0000256" key="4">
    <source>
        <dbReference type="ARBA" id="ARBA00022989"/>
    </source>
</evidence>
<sequence>MMAVERVATQVTTRPAAARRYARPMGLVMAGVAAVFAIGAPFVLPTYTVELVILFFMNLVLVVSYRLITTTGDWGLAHVVMMGAGGYSAALLAKGLDLPVWLTVPLAGFIAAAVAGLISVPLLRTRAFGYFIASFALGELLRLFWIRLDVPFGGIRGLINIPEGELFGHSLFETVPYYFFALFVAFVCVGIMYQLDRSRLGMTWKALYSDPALAECVGIDMTHYRRSAFMIGSGFAGVAGAMLAHRMGAIDPKNFDLVTMLYLIIWVVVGGTQSFWGAAVGLLVMTFVFELTRPLLEWRPLIFGVVLIFFLIFLPGGLESLAGRLSALARSFKRGAS</sequence>
<name>A0A5J6N6G3_9PROT</name>
<dbReference type="InterPro" id="IPR001851">
    <property type="entry name" value="ABC_transp_permease"/>
</dbReference>
<keyword evidence="3 6" id="KW-0812">Transmembrane</keyword>
<dbReference type="GO" id="GO:0015658">
    <property type="term" value="F:branched-chain amino acid transmembrane transporter activity"/>
    <property type="evidence" value="ECO:0007669"/>
    <property type="project" value="InterPro"/>
</dbReference>
<evidence type="ECO:0000256" key="5">
    <source>
        <dbReference type="ARBA" id="ARBA00023136"/>
    </source>
</evidence>
<comment type="subcellular location">
    <subcellularLocation>
        <location evidence="1">Cell membrane</location>
        <topology evidence="1">Multi-pass membrane protein</topology>
    </subcellularLocation>
</comment>
<dbReference type="Proteomes" id="UP000325797">
    <property type="component" value="Chromosome"/>
</dbReference>
<dbReference type="InterPro" id="IPR043428">
    <property type="entry name" value="LivM-like"/>
</dbReference>
<feature type="transmembrane region" description="Helical" evidence="6">
    <location>
        <begin position="127"/>
        <end position="146"/>
    </location>
</feature>
<keyword evidence="4 6" id="KW-1133">Transmembrane helix</keyword>
<gene>
    <name evidence="7" type="ORF">FRZ61_42010</name>
</gene>
<dbReference type="EMBL" id="CP042582">
    <property type="protein sequence ID" value="QEX24260.1"/>
    <property type="molecule type" value="Genomic_DNA"/>
</dbReference>
<evidence type="ECO:0000313" key="8">
    <source>
        <dbReference type="Proteomes" id="UP000325797"/>
    </source>
</evidence>
<dbReference type="PANTHER" id="PTHR30482">
    <property type="entry name" value="HIGH-AFFINITY BRANCHED-CHAIN AMINO ACID TRANSPORT SYSTEM PERMEASE"/>
    <property type="match status" value="1"/>
</dbReference>
<dbReference type="Pfam" id="PF02653">
    <property type="entry name" value="BPD_transp_2"/>
    <property type="match status" value="1"/>
</dbReference>
<feature type="transmembrane region" description="Helical" evidence="6">
    <location>
        <begin position="21"/>
        <end position="43"/>
    </location>
</feature>
<feature type="transmembrane region" description="Helical" evidence="6">
    <location>
        <begin position="228"/>
        <end position="248"/>
    </location>
</feature>
<feature type="transmembrane region" description="Helical" evidence="6">
    <location>
        <begin position="75"/>
        <end position="93"/>
    </location>
</feature>
<feature type="transmembrane region" description="Helical" evidence="6">
    <location>
        <begin position="175"/>
        <end position="195"/>
    </location>
</feature>
<keyword evidence="8" id="KW-1185">Reference proteome</keyword>
<evidence type="ECO:0000313" key="7">
    <source>
        <dbReference type="EMBL" id="QEX24260.1"/>
    </source>
</evidence>
<evidence type="ECO:0000256" key="3">
    <source>
        <dbReference type="ARBA" id="ARBA00022692"/>
    </source>
</evidence>
<evidence type="ECO:0000256" key="6">
    <source>
        <dbReference type="SAM" id="Phobius"/>
    </source>
</evidence>
<dbReference type="KEGG" id="hadh:FRZ61_42010"/>
<feature type="transmembrane region" description="Helical" evidence="6">
    <location>
        <begin position="99"/>
        <end position="120"/>
    </location>
</feature>